<dbReference type="Proteomes" id="UP000000763">
    <property type="component" value="Chromosome 3"/>
</dbReference>
<accession>C7IZC7</accession>
<proteinExistence type="predicted"/>
<reference evidence="2 3" key="1">
    <citation type="journal article" date="2005" name="Nature">
        <title>The map-based sequence of the rice genome.</title>
        <authorList>
            <consortium name="International rice genome sequencing project (IRGSP)"/>
            <person name="Matsumoto T."/>
            <person name="Wu J."/>
            <person name="Kanamori H."/>
            <person name="Katayose Y."/>
            <person name="Fujisawa M."/>
            <person name="Namiki N."/>
            <person name="Mizuno H."/>
            <person name="Yamamoto K."/>
            <person name="Antonio B.A."/>
            <person name="Baba T."/>
            <person name="Sakata K."/>
            <person name="Nagamura Y."/>
            <person name="Aoki H."/>
            <person name="Arikawa K."/>
            <person name="Arita K."/>
            <person name="Bito T."/>
            <person name="Chiden Y."/>
            <person name="Fujitsuka N."/>
            <person name="Fukunaka R."/>
            <person name="Hamada M."/>
            <person name="Harada C."/>
            <person name="Hayashi A."/>
            <person name="Hijishita S."/>
            <person name="Honda M."/>
            <person name="Hosokawa S."/>
            <person name="Ichikawa Y."/>
            <person name="Idonuma A."/>
            <person name="Iijima M."/>
            <person name="Ikeda M."/>
            <person name="Ikeno M."/>
            <person name="Ito K."/>
            <person name="Ito S."/>
            <person name="Ito T."/>
            <person name="Ito Y."/>
            <person name="Ito Y."/>
            <person name="Iwabuchi A."/>
            <person name="Kamiya K."/>
            <person name="Karasawa W."/>
            <person name="Kurita K."/>
            <person name="Katagiri S."/>
            <person name="Kikuta A."/>
            <person name="Kobayashi H."/>
            <person name="Kobayashi N."/>
            <person name="Machita K."/>
            <person name="Maehara T."/>
            <person name="Masukawa M."/>
            <person name="Mizubayashi T."/>
            <person name="Mukai Y."/>
            <person name="Nagasaki H."/>
            <person name="Nagata Y."/>
            <person name="Naito S."/>
            <person name="Nakashima M."/>
            <person name="Nakama Y."/>
            <person name="Nakamichi Y."/>
            <person name="Nakamura M."/>
            <person name="Meguro A."/>
            <person name="Negishi M."/>
            <person name="Ohta I."/>
            <person name="Ohta T."/>
            <person name="Okamoto M."/>
            <person name="Ono N."/>
            <person name="Saji S."/>
            <person name="Sakaguchi M."/>
            <person name="Sakai K."/>
            <person name="Shibata M."/>
            <person name="Shimokawa T."/>
            <person name="Song J."/>
            <person name="Takazaki Y."/>
            <person name="Terasawa K."/>
            <person name="Tsugane M."/>
            <person name="Tsuji K."/>
            <person name="Ueda S."/>
            <person name="Waki K."/>
            <person name="Yamagata H."/>
            <person name="Yamamoto M."/>
            <person name="Yamamoto S."/>
            <person name="Yamane H."/>
            <person name="Yoshiki S."/>
            <person name="Yoshihara R."/>
            <person name="Yukawa K."/>
            <person name="Zhong H."/>
            <person name="Yano M."/>
            <person name="Yuan Q."/>
            <person name="Ouyang S."/>
            <person name="Liu J."/>
            <person name="Jones K.M."/>
            <person name="Gansberger K."/>
            <person name="Moffat K."/>
            <person name="Hill J."/>
            <person name="Bera J."/>
            <person name="Fadrosh D."/>
            <person name="Jin S."/>
            <person name="Johri S."/>
            <person name="Kim M."/>
            <person name="Overton L."/>
            <person name="Reardon M."/>
            <person name="Tsitrin T."/>
            <person name="Vuong H."/>
            <person name="Weaver B."/>
            <person name="Ciecko A."/>
            <person name="Tallon L."/>
            <person name="Jackson J."/>
            <person name="Pai G."/>
            <person name="Aken S.V."/>
            <person name="Utterback T."/>
            <person name="Reidmuller S."/>
            <person name="Feldblyum T."/>
            <person name="Hsiao J."/>
            <person name="Zismann V."/>
            <person name="Iobst S."/>
            <person name="de Vazeille A.R."/>
            <person name="Buell C.R."/>
            <person name="Ying K."/>
            <person name="Li Y."/>
            <person name="Lu T."/>
            <person name="Huang Y."/>
            <person name="Zhao Q."/>
            <person name="Feng Q."/>
            <person name="Zhang L."/>
            <person name="Zhu J."/>
            <person name="Weng Q."/>
            <person name="Mu J."/>
            <person name="Lu Y."/>
            <person name="Fan D."/>
            <person name="Liu Y."/>
            <person name="Guan J."/>
            <person name="Zhang Y."/>
            <person name="Yu S."/>
            <person name="Liu X."/>
            <person name="Zhang Y."/>
            <person name="Hong G."/>
            <person name="Han B."/>
            <person name="Choisne N."/>
            <person name="Demange N."/>
            <person name="Orjeda G."/>
            <person name="Samain S."/>
            <person name="Cattolico L."/>
            <person name="Pelletier E."/>
            <person name="Couloux A."/>
            <person name="Segurens B."/>
            <person name="Wincker P."/>
            <person name="D'Hont A."/>
            <person name="Scarpelli C."/>
            <person name="Weissenbach J."/>
            <person name="Salanoubat M."/>
            <person name="Quetier F."/>
            <person name="Yu Y."/>
            <person name="Kim H.R."/>
            <person name="Rambo T."/>
            <person name="Currie J."/>
            <person name="Collura K."/>
            <person name="Luo M."/>
            <person name="Yang T."/>
            <person name="Ammiraju J.S.S."/>
            <person name="Engler F."/>
            <person name="Soderlund C."/>
            <person name="Wing R.A."/>
            <person name="Palmer L.E."/>
            <person name="de la Bastide M."/>
            <person name="Spiegel L."/>
            <person name="Nascimento L."/>
            <person name="Zutavern T."/>
            <person name="O'Shaughnessy A."/>
            <person name="Dike S."/>
            <person name="Dedhia N."/>
            <person name="Preston R."/>
            <person name="Balija V."/>
            <person name="McCombie W.R."/>
            <person name="Chow T."/>
            <person name="Chen H."/>
            <person name="Chung M."/>
            <person name="Chen C."/>
            <person name="Shaw J."/>
            <person name="Wu H."/>
            <person name="Hsiao K."/>
            <person name="Chao Y."/>
            <person name="Chu M."/>
            <person name="Cheng C."/>
            <person name="Hour A."/>
            <person name="Lee P."/>
            <person name="Lin S."/>
            <person name="Lin Y."/>
            <person name="Liou J."/>
            <person name="Liu S."/>
            <person name="Hsing Y."/>
            <person name="Raghuvanshi S."/>
            <person name="Mohanty A."/>
            <person name="Bharti A.K."/>
            <person name="Gaur A."/>
            <person name="Gupta V."/>
            <person name="Kumar D."/>
            <person name="Ravi V."/>
            <person name="Vij S."/>
            <person name="Kapur A."/>
            <person name="Khurana P."/>
            <person name="Khurana P."/>
            <person name="Khurana J.P."/>
            <person name="Tyagi A.K."/>
            <person name="Gaikwad K."/>
            <person name="Singh A."/>
            <person name="Dalal V."/>
            <person name="Srivastava S."/>
            <person name="Dixit A."/>
            <person name="Pal A.K."/>
            <person name="Ghazi I.A."/>
            <person name="Yadav M."/>
            <person name="Pandit A."/>
            <person name="Bhargava A."/>
            <person name="Sureshbabu K."/>
            <person name="Batra K."/>
            <person name="Sharma T.R."/>
            <person name="Mohapatra T."/>
            <person name="Singh N.K."/>
            <person name="Messing J."/>
            <person name="Nelson A.B."/>
            <person name="Fuks G."/>
            <person name="Kavchok S."/>
            <person name="Keizer G."/>
            <person name="Linton E."/>
            <person name="Llaca V."/>
            <person name="Song R."/>
            <person name="Tanyolac B."/>
            <person name="Young S."/>
            <person name="Ho-Il K."/>
            <person name="Hahn J.H."/>
            <person name="Sangsakoo G."/>
            <person name="Vanavichit A."/>
            <person name="de Mattos Luiz.A.T."/>
            <person name="Zimmer P.D."/>
            <person name="Malone G."/>
            <person name="Dellagostin O."/>
            <person name="de Oliveira A.C."/>
            <person name="Bevan M."/>
            <person name="Bancroft I."/>
            <person name="Minx P."/>
            <person name="Cordum H."/>
            <person name="Wilson R."/>
            <person name="Cheng Z."/>
            <person name="Jin W."/>
            <person name="Jiang J."/>
            <person name="Leong S.A."/>
            <person name="Iwama H."/>
            <person name="Gojobori T."/>
            <person name="Itoh T."/>
            <person name="Niimura Y."/>
            <person name="Fujii Y."/>
            <person name="Habara T."/>
            <person name="Sakai H."/>
            <person name="Sato Y."/>
            <person name="Wilson G."/>
            <person name="Kumar K."/>
            <person name="McCouch S."/>
            <person name="Juretic N."/>
            <person name="Hoen D."/>
            <person name="Wright S."/>
            <person name="Bruskiewich R."/>
            <person name="Bureau T."/>
            <person name="Miyao A."/>
            <person name="Hirochika H."/>
            <person name="Nishikawa T."/>
            <person name="Kadowaki K."/>
            <person name="Sugiura M."/>
            <person name="Burr B."/>
            <person name="Sasaki T."/>
        </authorList>
    </citation>
    <scope>NUCLEOTIDE SEQUENCE [LARGE SCALE GENOMIC DNA]</scope>
    <source>
        <strain evidence="3">cv. Nipponbare</strain>
    </source>
</reference>
<dbReference type="InterPro" id="IPR001810">
    <property type="entry name" value="F-box_dom"/>
</dbReference>
<dbReference type="SUPFAM" id="SSF81383">
    <property type="entry name" value="F-box domain"/>
    <property type="match status" value="1"/>
</dbReference>
<dbReference type="PROSITE" id="PS50181">
    <property type="entry name" value="FBOX"/>
    <property type="match status" value="1"/>
</dbReference>
<sequence>MAAAAVAALPEDVLAEVFVRLDPRSLAASRGVSKAWRAAIDARRRQLCGGLLPRSLAGIYIGHQSTASASRHVPRFFARRPSSISGSLHFLPAVTAGGDIPVPPPGRHEIHDHCNGLLLLGGDPDPDTHRPAIVVVNPATRWCSPPLPPRRPPRMGASTFPADFLAYDPAASSRYEVLSVTCFRRRCSACSCCLPPPGSGTSSSSGEERVLLDEFSEWPPSLQTLDVYSSSTGRWEERTFHRQGEAARTTIADMRMDFSGHKCKAVYWQGALYVHYKTYFIMRFSLSDDKYQVIKMPTVRSNGHSHFCLGRSEKGVYLALITKPRSLQVWVLNESCDEMEWVPKHENNLDSVFPRQTRRRWMLLQDLDKKDSTTFRKEHDEEIDFEWSSDGDDDSDHRGNVPEYRLPATIFQGYHGNVDNNALGFGNFPQPPIPMFYHGYHGNIDVLGFHPYKEIVFLCEAMQTGLAYHLKTSKMEILGKLPLVSSCEEILSNKSFTGGFEDCRLPVVKRENTRWRIV</sequence>
<dbReference type="PANTHER" id="PTHR34591:SF13">
    <property type="entry name" value="OS03G0669900 PROTEIN"/>
    <property type="match status" value="1"/>
</dbReference>
<gene>
    <name evidence="2" type="ordered locus">Os03g0669700</name>
</gene>
<feature type="domain" description="F-box" evidence="1">
    <location>
        <begin position="3"/>
        <end position="47"/>
    </location>
</feature>
<dbReference type="KEGG" id="dosa:Os03g0669700"/>
<dbReference type="EMBL" id="AP008209">
    <property type="protein sequence ID" value="BAH92307.1"/>
    <property type="molecule type" value="Genomic_DNA"/>
</dbReference>
<dbReference type="SUPFAM" id="SSF117281">
    <property type="entry name" value="Kelch motif"/>
    <property type="match status" value="1"/>
</dbReference>
<evidence type="ECO:0000313" key="3">
    <source>
        <dbReference type="Proteomes" id="UP000000763"/>
    </source>
</evidence>
<organism evidence="2 3">
    <name type="scientific">Oryza sativa subsp. japonica</name>
    <name type="common">Rice</name>
    <dbReference type="NCBI Taxonomy" id="39947"/>
    <lineage>
        <taxon>Eukaryota</taxon>
        <taxon>Viridiplantae</taxon>
        <taxon>Streptophyta</taxon>
        <taxon>Embryophyta</taxon>
        <taxon>Tracheophyta</taxon>
        <taxon>Spermatophyta</taxon>
        <taxon>Magnoliopsida</taxon>
        <taxon>Liliopsida</taxon>
        <taxon>Poales</taxon>
        <taxon>Poaceae</taxon>
        <taxon>BOP clade</taxon>
        <taxon>Oryzoideae</taxon>
        <taxon>Oryzeae</taxon>
        <taxon>Oryzinae</taxon>
        <taxon>Oryza</taxon>
        <taxon>Oryza sativa</taxon>
    </lineage>
</organism>
<reference evidence="3" key="2">
    <citation type="journal article" date="2008" name="Nucleic Acids Res.">
        <title>The rice annotation project database (RAP-DB): 2008 update.</title>
        <authorList>
            <consortium name="The rice annotation project (RAP)"/>
        </authorList>
    </citation>
    <scope>GENOME REANNOTATION</scope>
    <source>
        <strain evidence="3">cv. Nipponbare</strain>
    </source>
</reference>
<dbReference type="InterPro" id="IPR015915">
    <property type="entry name" value="Kelch-typ_b-propeller"/>
</dbReference>
<dbReference type="SMART" id="SM00256">
    <property type="entry name" value="FBOX"/>
    <property type="match status" value="1"/>
</dbReference>
<name>C7IZC7_ORYSJ</name>
<dbReference type="Gene3D" id="1.20.1280.50">
    <property type="match status" value="1"/>
</dbReference>
<protein>
    <submittedName>
        <fullName evidence="2">Os03g0669700 protein</fullName>
    </submittedName>
</protein>
<evidence type="ECO:0000259" key="1">
    <source>
        <dbReference type="PROSITE" id="PS50181"/>
    </source>
</evidence>
<evidence type="ECO:0000313" key="2">
    <source>
        <dbReference type="EMBL" id="BAH92307.1"/>
    </source>
</evidence>
<dbReference type="Pfam" id="PF12937">
    <property type="entry name" value="F-box-like"/>
    <property type="match status" value="1"/>
</dbReference>
<dbReference type="PANTHER" id="PTHR34591">
    <property type="entry name" value="OS03G0653100 PROTEIN-RELATED"/>
    <property type="match status" value="1"/>
</dbReference>
<dbReference type="AlphaFoldDB" id="C7IZC7"/>
<dbReference type="InterPro" id="IPR036047">
    <property type="entry name" value="F-box-like_dom_sf"/>
</dbReference>